<name>A0A2S9YIJ2_9BACT</name>
<dbReference type="InterPro" id="IPR012349">
    <property type="entry name" value="Split_barrel_FMN-bd"/>
</dbReference>
<dbReference type="Gene3D" id="2.30.110.10">
    <property type="entry name" value="Electron Transport, Fmn-binding Protein, Chain A"/>
    <property type="match status" value="1"/>
</dbReference>
<protein>
    <recommendedName>
        <fullName evidence="4">Pyridoxamine 5'-phosphate oxidase putative domain-containing protein</fullName>
    </recommendedName>
</protein>
<dbReference type="AlphaFoldDB" id="A0A2S9YIJ2"/>
<organism evidence="2 3">
    <name type="scientific">Enhygromyxa salina</name>
    <dbReference type="NCBI Taxonomy" id="215803"/>
    <lineage>
        <taxon>Bacteria</taxon>
        <taxon>Pseudomonadati</taxon>
        <taxon>Myxococcota</taxon>
        <taxon>Polyangia</taxon>
        <taxon>Nannocystales</taxon>
        <taxon>Nannocystaceae</taxon>
        <taxon>Enhygromyxa</taxon>
    </lineage>
</organism>
<keyword evidence="3" id="KW-1185">Reference proteome</keyword>
<dbReference type="OrthoDB" id="8705255at2"/>
<accession>A0A2S9YIJ2</accession>
<dbReference type="RefSeq" id="WP_106389935.1">
    <property type="nucleotide sequence ID" value="NZ_PVNK01000024.1"/>
</dbReference>
<evidence type="ECO:0000313" key="3">
    <source>
        <dbReference type="Proteomes" id="UP000237968"/>
    </source>
</evidence>
<dbReference type="Proteomes" id="UP000237968">
    <property type="component" value="Unassembled WGS sequence"/>
</dbReference>
<evidence type="ECO:0000313" key="2">
    <source>
        <dbReference type="EMBL" id="PRQ04890.1"/>
    </source>
</evidence>
<evidence type="ECO:0000256" key="1">
    <source>
        <dbReference type="SAM" id="MobiDB-lite"/>
    </source>
</evidence>
<comment type="caution">
    <text evidence="2">The sequence shown here is derived from an EMBL/GenBank/DDBJ whole genome shotgun (WGS) entry which is preliminary data.</text>
</comment>
<reference evidence="2 3" key="1">
    <citation type="submission" date="2018-03" db="EMBL/GenBank/DDBJ databases">
        <title>Draft Genome Sequences of the Obligatory Marine Myxobacteria Enhygromyxa salina SWB005.</title>
        <authorList>
            <person name="Poehlein A."/>
            <person name="Moghaddam J.A."/>
            <person name="Harms H."/>
            <person name="Alanjari M."/>
            <person name="Koenig G.M."/>
            <person name="Daniel R."/>
            <person name="Schaeberle T.F."/>
        </authorList>
    </citation>
    <scope>NUCLEOTIDE SEQUENCE [LARGE SCALE GENOMIC DNA]</scope>
    <source>
        <strain evidence="2 3">SWB005</strain>
    </source>
</reference>
<gene>
    <name evidence="2" type="ORF">ENSA5_04680</name>
</gene>
<evidence type="ECO:0008006" key="4">
    <source>
        <dbReference type="Google" id="ProtNLM"/>
    </source>
</evidence>
<sequence>MAKPSEPDPVSALMRLLTEHWVLTLALADQPAPYPTPLFYALAEPDTIGRHAAPLLVFASDPDSHHGRLAGSSPTAAAAALYLETETPGQIRGAQLRGTLVREERFTTAGATKLRARYLARHGVAEPTLAAGRHRLYALIVTWAKLTDNRLGFGVHPTASFEAACSEVRAGAEADRPAGSSGAEVEQSQA</sequence>
<feature type="region of interest" description="Disordered" evidence="1">
    <location>
        <begin position="171"/>
        <end position="190"/>
    </location>
</feature>
<proteinExistence type="predicted"/>
<dbReference type="SUPFAM" id="SSF50475">
    <property type="entry name" value="FMN-binding split barrel"/>
    <property type="match status" value="1"/>
</dbReference>
<dbReference type="EMBL" id="PVNK01000024">
    <property type="protein sequence ID" value="PRQ04890.1"/>
    <property type="molecule type" value="Genomic_DNA"/>
</dbReference>